<dbReference type="OrthoDB" id="8906692at2"/>
<dbReference type="STRING" id="1335048.AKL17_3384"/>
<dbReference type="GO" id="GO:0003677">
    <property type="term" value="F:DNA binding"/>
    <property type="evidence" value="ECO:0007669"/>
    <property type="project" value="UniProtKB-KW"/>
</dbReference>
<dbReference type="RefSeq" id="WP_066815248.1">
    <property type="nucleotide sequence ID" value="NZ_CP012661.1"/>
</dbReference>
<evidence type="ECO:0000313" key="5">
    <source>
        <dbReference type="EMBL" id="AMY70616.1"/>
    </source>
</evidence>
<dbReference type="PRINTS" id="PR00598">
    <property type="entry name" value="HTHMARR"/>
</dbReference>
<dbReference type="GO" id="GO:0003700">
    <property type="term" value="F:DNA-binding transcription factor activity"/>
    <property type="evidence" value="ECO:0007669"/>
    <property type="project" value="InterPro"/>
</dbReference>
<dbReference type="InterPro" id="IPR036388">
    <property type="entry name" value="WH-like_DNA-bd_sf"/>
</dbReference>
<keyword evidence="1" id="KW-0805">Transcription regulation</keyword>
<name>A0A159Z5S4_9RHOB</name>
<dbReference type="Gene3D" id="1.10.10.10">
    <property type="entry name" value="Winged helix-like DNA-binding domain superfamily/Winged helix DNA-binding domain"/>
    <property type="match status" value="1"/>
</dbReference>
<dbReference type="InterPro" id="IPR039422">
    <property type="entry name" value="MarR/SlyA-like"/>
</dbReference>
<keyword evidence="2" id="KW-0238">DNA-binding</keyword>
<dbReference type="EMBL" id="CP012661">
    <property type="protein sequence ID" value="AMY70616.1"/>
    <property type="molecule type" value="Genomic_DNA"/>
</dbReference>
<keyword evidence="6" id="KW-1185">Reference proteome</keyword>
<evidence type="ECO:0000259" key="4">
    <source>
        <dbReference type="PROSITE" id="PS50995"/>
    </source>
</evidence>
<dbReference type="SMART" id="SM00347">
    <property type="entry name" value="HTH_MARR"/>
    <property type="match status" value="1"/>
</dbReference>
<dbReference type="PANTHER" id="PTHR33164:SF57">
    <property type="entry name" value="MARR-FAMILY TRANSCRIPTIONAL REGULATOR"/>
    <property type="match status" value="1"/>
</dbReference>
<dbReference type="PATRIC" id="fig|1335048.3.peg.3515"/>
<dbReference type="Pfam" id="PF12802">
    <property type="entry name" value="MarR_2"/>
    <property type="match status" value="1"/>
</dbReference>
<evidence type="ECO:0000256" key="3">
    <source>
        <dbReference type="ARBA" id="ARBA00023163"/>
    </source>
</evidence>
<protein>
    <submittedName>
        <fullName evidence="5">MarR family transcriptional regulator</fullName>
    </submittedName>
</protein>
<dbReference type="AlphaFoldDB" id="A0A159Z5S4"/>
<organism evidence="5 6">
    <name type="scientific">Frigidibacter mobilis</name>
    <dbReference type="NCBI Taxonomy" id="1335048"/>
    <lineage>
        <taxon>Bacteria</taxon>
        <taxon>Pseudomonadati</taxon>
        <taxon>Pseudomonadota</taxon>
        <taxon>Alphaproteobacteria</taxon>
        <taxon>Rhodobacterales</taxon>
        <taxon>Paracoccaceae</taxon>
        <taxon>Frigidibacter</taxon>
    </lineage>
</organism>
<keyword evidence="3" id="KW-0804">Transcription</keyword>
<reference evidence="5 6" key="1">
    <citation type="submission" date="2015-09" db="EMBL/GenBank/DDBJ databases">
        <title>Complete genome sequence of Defluviimonas alba cai42t isolated from an oilfield in Xinjiang.</title>
        <authorList>
            <person name="Geng S."/>
            <person name="Pan X."/>
            <person name="Wu X."/>
        </authorList>
    </citation>
    <scope>NUCLEOTIDE SEQUENCE [LARGE SCALE GENOMIC DNA]</scope>
    <source>
        <strain evidence="6">cai42</strain>
    </source>
</reference>
<dbReference type="SUPFAM" id="SSF46785">
    <property type="entry name" value="Winged helix' DNA-binding domain"/>
    <property type="match status" value="1"/>
</dbReference>
<sequence length="143" mass="15577">MPFHLDTFLPYLLSVAAHRTSARFSALYATEAGLTIPEWRVLAHLDHSGAASVRDIHNLVHLDKSVVSRAASRLELAGLVQKEGDQEDRRLIVLQLTQDGRALMQRLSSVASQFQAQILSELGADGPAFARALRQLGPGQPDG</sequence>
<dbReference type="InterPro" id="IPR000835">
    <property type="entry name" value="HTH_MarR-typ"/>
</dbReference>
<dbReference type="KEGG" id="daa:AKL17_3384"/>
<proteinExistence type="predicted"/>
<gene>
    <name evidence="5" type="ORF">AKL17_3384</name>
</gene>
<dbReference type="PROSITE" id="PS50995">
    <property type="entry name" value="HTH_MARR_2"/>
    <property type="match status" value="1"/>
</dbReference>
<dbReference type="GO" id="GO:0006950">
    <property type="term" value="P:response to stress"/>
    <property type="evidence" value="ECO:0007669"/>
    <property type="project" value="TreeGrafter"/>
</dbReference>
<accession>A0A159Z5S4</accession>
<dbReference type="PROSITE" id="PS01117">
    <property type="entry name" value="HTH_MARR_1"/>
    <property type="match status" value="1"/>
</dbReference>
<feature type="domain" description="HTH marR-type" evidence="4">
    <location>
        <begin position="6"/>
        <end position="142"/>
    </location>
</feature>
<evidence type="ECO:0000256" key="2">
    <source>
        <dbReference type="ARBA" id="ARBA00023125"/>
    </source>
</evidence>
<evidence type="ECO:0000256" key="1">
    <source>
        <dbReference type="ARBA" id="ARBA00023015"/>
    </source>
</evidence>
<dbReference type="InterPro" id="IPR023187">
    <property type="entry name" value="Tscrpt_reg_MarR-type_CS"/>
</dbReference>
<dbReference type="Proteomes" id="UP000076128">
    <property type="component" value="Chromosome"/>
</dbReference>
<evidence type="ECO:0000313" key="6">
    <source>
        <dbReference type="Proteomes" id="UP000076128"/>
    </source>
</evidence>
<dbReference type="InterPro" id="IPR036390">
    <property type="entry name" value="WH_DNA-bd_sf"/>
</dbReference>
<dbReference type="PANTHER" id="PTHR33164">
    <property type="entry name" value="TRANSCRIPTIONAL REGULATOR, MARR FAMILY"/>
    <property type="match status" value="1"/>
</dbReference>